<feature type="transmembrane region" description="Helical" evidence="1">
    <location>
        <begin position="196"/>
        <end position="214"/>
    </location>
</feature>
<feature type="transmembrane region" description="Helical" evidence="1">
    <location>
        <begin position="135"/>
        <end position="153"/>
    </location>
</feature>
<dbReference type="InterPro" id="IPR014550">
    <property type="entry name" value="UCP028704_OpgC"/>
</dbReference>
<feature type="transmembrane region" description="Helical" evidence="1">
    <location>
        <begin position="226"/>
        <end position="244"/>
    </location>
</feature>
<dbReference type="Pfam" id="PF10129">
    <property type="entry name" value="OpgC_C"/>
    <property type="match status" value="1"/>
</dbReference>
<dbReference type="PIRSF" id="PIRSF028704">
    <property type="entry name" value="UPC028704"/>
    <property type="match status" value="1"/>
</dbReference>
<organism evidence="2 3">
    <name type="scientific">Plebeiibacterium sediminum</name>
    <dbReference type="NCBI Taxonomy" id="2992112"/>
    <lineage>
        <taxon>Bacteria</taxon>
        <taxon>Pseudomonadati</taxon>
        <taxon>Bacteroidota</taxon>
        <taxon>Bacteroidia</taxon>
        <taxon>Marinilabiliales</taxon>
        <taxon>Marinilabiliaceae</taxon>
        <taxon>Plebeiibacterium</taxon>
    </lineage>
</organism>
<feature type="transmembrane region" description="Helical" evidence="1">
    <location>
        <begin position="160"/>
        <end position="184"/>
    </location>
</feature>
<protein>
    <submittedName>
        <fullName evidence="2">OpgC domain-containing protein</fullName>
    </submittedName>
</protein>
<sequence>MKRNLFIDSIRGLLLITMLIDHTSLSFINYYTDHPLGFFSAAEGFIFISAYLFGLIYSKYLNNVNMLLQKTMKRVWCIYKYHIASIVVLHLLIYSIIIFIPSSSINPNIFRIEIYSLIYNLKTVLLLKQPWCLDILPLYIILIAFSPIILIGFKYNYKITLLISFTIWALIQFTSIEVIYYGILSKLDINLGAFNIFGWQFLFTIGLFLGYQNFYHNFKISYNSKIVYSTLIIVFTLFIFRHTLPEYNNDLFSLLYNNKRILQPFRLINFMLIAYLFCIVNKYFSNIKLNFFSYIGQYSLDVFTFHLILIYILKLNFNLNKETVLTQIIVGILLILSLIIPAIIKEEYNLKLKKERRARIKSRLALIININRDVLKVTHYCIVHSKKLITKIIFSEKISK</sequence>
<evidence type="ECO:0000313" key="3">
    <source>
        <dbReference type="Proteomes" id="UP001209229"/>
    </source>
</evidence>
<dbReference type="RefSeq" id="WP_301190200.1">
    <property type="nucleotide sequence ID" value="NZ_JAPDPJ010000017.1"/>
</dbReference>
<accession>A0AAE3M4F9</accession>
<feature type="transmembrane region" description="Helical" evidence="1">
    <location>
        <begin position="12"/>
        <end position="31"/>
    </location>
</feature>
<proteinExistence type="predicted"/>
<feature type="transmembrane region" description="Helical" evidence="1">
    <location>
        <begin position="264"/>
        <end position="284"/>
    </location>
</feature>
<keyword evidence="1" id="KW-0812">Transmembrane</keyword>
<dbReference type="EMBL" id="JAPDPJ010000017">
    <property type="protein sequence ID" value="MCW3786635.1"/>
    <property type="molecule type" value="Genomic_DNA"/>
</dbReference>
<keyword evidence="3" id="KW-1185">Reference proteome</keyword>
<feature type="transmembrane region" description="Helical" evidence="1">
    <location>
        <begin position="324"/>
        <end position="344"/>
    </location>
</feature>
<dbReference type="AlphaFoldDB" id="A0AAE3M4F9"/>
<comment type="caution">
    <text evidence="2">The sequence shown here is derived from an EMBL/GenBank/DDBJ whole genome shotgun (WGS) entry which is preliminary data.</text>
</comment>
<evidence type="ECO:0000256" key="1">
    <source>
        <dbReference type="SAM" id="Phobius"/>
    </source>
</evidence>
<keyword evidence="1" id="KW-0472">Membrane</keyword>
<feature type="transmembrane region" description="Helical" evidence="1">
    <location>
        <begin position="291"/>
        <end position="312"/>
    </location>
</feature>
<gene>
    <name evidence="2" type="ORF">OM075_09160</name>
</gene>
<dbReference type="PANTHER" id="PTHR38592:SF3">
    <property type="entry name" value="BLL4819 PROTEIN"/>
    <property type="match status" value="1"/>
</dbReference>
<feature type="transmembrane region" description="Helical" evidence="1">
    <location>
        <begin position="78"/>
        <end position="100"/>
    </location>
</feature>
<keyword evidence="1" id="KW-1133">Transmembrane helix</keyword>
<evidence type="ECO:0000313" key="2">
    <source>
        <dbReference type="EMBL" id="MCW3786635.1"/>
    </source>
</evidence>
<name>A0AAE3M4F9_9BACT</name>
<reference evidence="2" key="1">
    <citation type="submission" date="2022-10" db="EMBL/GenBank/DDBJ databases">
        <authorList>
            <person name="Yu W.X."/>
        </authorList>
    </citation>
    <scope>NUCLEOTIDE SEQUENCE</scope>
    <source>
        <strain evidence="2">AAT</strain>
    </source>
</reference>
<feature type="transmembrane region" description="Helical" evidence="1">
    <location>
        <begin position="37"/>
        <end position="57"/>
    </location>
</feature>
<dbReference type="PANTHER" id="PTHR38592">
    <property type="entry name" value="BLL4819 PROTEIN"/>
    <property type="match status" value="1"/>
</dbReference>
<dbReference type="Proteomes" id="UP001209229">
    <property type="component" value="Unassembled WGS sequence"/>
</dbReference>